<evidence type="ECO:0000256" key="1">
    <source>
        <dbReference type="SAM" id="Phobius"/>
    </source>
</evidence>
<dbReference type="Proteomes" id="UP001499994">
    <property type="component" value="Unassembled WGS sequence"/>
</dbReference>
<reference evidence="3" key="1">
    <citation type="journal article" date="2019" name="Int. J. Syst. Evol. Microbiol.">
        <title>The Global Catalogue of Microorganisms (GCM) 10K type strain sequencing project: providing services to taxonomists for standard genome sequencing and annotation.</title>
        <authorList>
            <consortium name="The Broad Institute Genomics Platform"/>
            <consortium name="The Broad Institute Genome Sequencing Center for Infectious Disease"/>
            <person name="Wu L."/>
            <person name="Ma J."/>
        </authorList>
    </citation>
    <scope>NUCLEOTIDE SEQUENCE [LARGE SCALE GENOMIC DNA]</scope>
    <source>
        <strain evidence="3">JCM 17201</strain>
    </source>
</reference>
<gene>
    <name evidence="2" type="ORF">GCM10022405_05700</name>
</gene>
<accession>A0ABP7KQN7</accession>
<keyword evidence="1" id="KW-0472">Membrane</keyword>
<feature type="transmembrane region" description="Helical" evidence="1">
    <location>
        <begin position="20"/>
        <end position="38"/>
    </location>
</feature>
<sequence>MSTARWNVTFVQSVYNIVRLVAILAALPPATGFAVIIAQPMIADAGHCVYCDYSFLYDFSEGLQAWLNYVLG</sequence>
<organism evidence="2 3">
    <name type="scientific">Gibbsiella dentisursi</name>
    <dbReference type="NCBI Taxonomy" id="796890"/>
    <lineage>
        <taxon>Bacteria</taxon>
        <taxon>Pseudomonadati</taxon>
        <taxon>Pseudomonadota</taxon>
        <taxon>Gammaproteobacteria</taxon>
        <taxon>Enterobacterales</taxon>
        <taxon>Yersiniaceae</taxon>
        <taxon>Gibbsiella</taxon>
    </lineage>
</organism>
<keyword evidence="3" id="KW-1185">Reference proteome</keyword>
<evidence type="ECO:0000313" key="3">
    <source>
        <dbReference type="Proteomes" id="UP001499994"/>
    </source>
</evidence>
<keyword evidence="1" id="KW-0812">Transmembrane</keyword>
<dbReference type="EMBL" id="BAABDG010000002">
    <property type="protein sequence ID" value="GAA3883159.1"/>
    <property type="molecule type" value="Genomic_DNA"/>
</dbReference>
<protein>
    <submittedName>
        <fullName evidence="2">Uncharacterized protein</fullName>
    </submittedName>
</protein>
<comment type="caution">
    <text evidence="2">The sequence shown here is derived from an EMBL/GenBank/DDBJ whole genome shotgun (WGS) entry which is preliminary data.</text>
</comment>
<name>A0ABP7KQN7_9GAMM</name>
<keyword evidence="1" id="KW-1133">Transmembrane helix</keyword>
<proteinExistence type="predicted"/>
<evidence type="ECO:0000313" key="2">
    <source>
        <dbReference type="EMBL" id="GAA3883159.1"/>
    </source>
</evidence>